<sequence length="79" mass="8623">FSPHHSGTESKVVICNADVAVNQDSDLNKSGKPKESGLKSTKTKKVTMELCPATDDNPATDIELEETNNVPLRRSRRGK</sequence>
<reference evidence="2" key="2">
    <citation type="submission" date="2013-05" db="EMBL/GenBank/DDBJ databases">
        <authorList>
            <person name="Carter J.-M."/>
            <person name="Baker S.C."/>
            <person name="Pink R."/>
            <person name="Carter D.R.F."/>
            <person name="Collins A."/>
            <person name="Tomlin J."/>
            <person name="Gibbs M."/>
            <person name="Breuker C.J."/>
        </authorList>
    </citation>
    <scope>NUCLEOTIDE SEQUENCE</scope>
    <source>
        <tissue evidence="2">Ovary</tissue>
    </source>
</reference>
<evidence type="ECO:0000256" key="1">
    <source>
        <dbReference type="SAM" id="MobiDB-lite"/>
    </source>
</evidence>
<proteinExistence type="predicted"/>
<feature type="non-terminal residue" evidence="2">
    <location>
        <position position="79"/>
    </location>
</feature>
<accession>S4NY08</accession>
<feature type="region of interest" description="Disordered" evidence="1">
    <location>
        <begin position="49"/>
        <end position="79"/>
    </location>
</feature>
<feature type="non-terminal residue" evidence="2">
    <location>
        <position position="1"/>
    </location>
</feature>
<name>S4NY08_9NEOP</name>
<organism evidence="2">
    <name type="scientific">Pararge aegeria</name>
    <name type="common">speckled wood butterfly</name>
    <dbReference type="NCBI Taxonomy" id="116150"/>
    <lineage>
        <taxon>Eukaryota</taxon>
        <taxon>Metazoa</taxon>
        <taxon>Ecdysozoa</taxon>
        <taxon>Arthropoda</taxon>
        <taxon>Hexapoda</taxon>
        <taxon>Insecta</taxon>
        <taxon>Pterygota</taxon>
        <taxon>Neoptera</taxon>
        <taxon>Endopterygota</taxon>
        <taxon>Lepidoptera</taxon>
        <taxon>Glossata</taxon>
        <taxon>Ditrysia</taxon>
        <taxon>Papilionoidea</taxon>
        <taxon>Nymphalidae</taxon>
        <taxon>Satyrinae</taxon>
        <taxon>Satyrini</taxon>
        <taxon>Parargina</taxon>
        <taxon>Pararge</taxon>
    </lineage>
</organism>
<evidence type="ECO:0000313" key="2">
    <source>
        <dbReference type="EMBL" id="JAA80613.1"/>
    </source>
</evidence>
<reference evidence="2" key="1">
    <citation type="journal article" date="2013" name="BMC Genomics">
        <title>Unscrambling butterfly oogenesis.</title>
        <authorList>
            <person name="Carter J.M."/>
            <person name="Baker S.C."/>
            <person name="Pink R."/>
            <person name="Carter D.R."/>
            <person name="Collins A."/>
            <person name="Tomlin J."/>
            <person name="Gibbs M."/>
            <person name="Breuker C.J."/>
        </authorList>
    </citation>
    <scope>NUCLEOTIDE SEQUENCE</scope>
    <source>
        <tissue evidence="2">Ovary</tissue>
    </source>
</reference>
<dbReference type="AlphaFoldDB" id="S4NY08"/>
<dbReference type="EMBL" id="GAIX01011947">
    <property type="protein sequence ID" value="JAA80613.1"/>
    <property type="molecule type" value="Transcribed_RNA"/>
</dbReference>
<protein>
    <submittedName>
        <fullName evidence="2">Uncharacterized protein</fullName>
    </submittedName>
</protein>
<feature type="region of interest" description="Disordered" evidence="1">
    <location>
        <begin position="24"/>
        <end position="43"/>
    </location>
</feature>
<feature type="compositionally biased region" description="Basic and acidic residues" evidence="1">
    <location>
        <begin position="26"/>
        <end position="37"/>
    </location>
</feature>